<accession>A0A6L7FYA2</accession>
<dbReference type="AlphaFoldDB" id="A0A6L7FYA2"/>
<protein>
    <recommendedName>
        <fullName evidence="3">Sulfotransferase</fullName>
    </recommendedName>
</protein>
<dbReference type="EMBL" id="WUMU01000001">
    <property type="protein sequence ID" value="MXN16412.1"/>
    <property type="molecule type" value="Genomic_DNA"/>
</dbReference>
<keyword evidence="2" id="KW-1185">Reference proteome</keyword>
<dbReference type="RefSeq" id="WP_160890952.1">
    <property type="nucleotide sequence ID" value="NZ_WUMU01000001.1"/>
</dbReference>
<gene>
    <name evidence="1" type="ORF">GR170_01090</name>
</gene>
<evidence type="ECO:0000313" key="1">
    <source>
        <dbReference type="EMBL" id="MXN16412.1"/>
    </source>
</evidence>
<evidence type="ECO:0008006" key="3">
    <source>
        <dbReference type="Google" id="ProtNLM"/>
    </source>
</evidence>
<comment type="caution">
    <text evidence="1">The sequence shown here is derived from an EMBL/GenBank/DDBJ whole genome shotgun (WGS) entry which is preliminary data.</text>
</comment>
<evidence type="ECO:0000313" key="2">
    <source>
        <dbReference type="Proteomes" id="UP000477911"/>
    </source>
</evidence>
<dbReference type="SUPFAM" id="SSF52540">
    <property type="entry name" value="P-loop containing nucleoside triphosphate hydrolases"/>
    <property type="match status" value="1"/>
</dbReference>
<reference evidence="1 2" key="1">
    <citation type="submission" date="2019-12" db="EMBL/GenBank/DDBJ databases">
        <authorList>
            <person name="Li M."/>
        </authorList>
    </citation>
    <scope>NUCLEOTIDE SEQUENCE [LARGE SCALE GENOMIC DNA]</scope>
    <source>
        <strain evidence="1 2">GBMRC 2024</strain>
    </source>
</reference>
<name>A0A6L7FYA2_9RHOB</name>
<sequence>MTGSDLIFVIGRQRSGTTVFRTLLTRAGALNCDEIFHGDLSAPHRFYGFVRDRVQERPELVHPQHHPRLFRDYIAALRRQAGGRRLVMDVKYFGLNLIPQREDVDGRKPFVIGFMQESGAGIVHIRRRNKLRVHVSEQISIATGKWSAERAEQMITDKPRLHLDIAVALAAIDRLERQDARVQTLLATVPGVVRLDYEDMFTEAGDFTPEVCAIGERLLGGSAVEARPANLRMNPEPLEALVDNHGDLVAALVGTRHAWMLEAAG</sequence>
<dbReference type="Proteomes" id="UP000477911">
    <property type="component" value="Unassembled WGS sequence"/>
</dbReference>
<proteinExistence type="predicted"/>
<dbReference type="Gene3D" id="3.40.50.300">
    <property type="entry name" value="P-loop containing nucleotide triphosphate hydrolases"/>
    <property type="match status" value="1"/>
</dbReference>
<organism evidence="1 2">
    <name type="scientific">Pseudooceanicola albus</name>
    <dbReference type="NCBI Taxonomy" id="2692189"/>
    <lineage>
        <taxon>Bacteria</taxon>
        <taxon>Pseudomonadati</taxon>
        <taxon>Pseudomonadota</taxon>
        <taxon>Alphaproteobacteria</taxon>
        <taxon>Rhodobacterales</taxon>
        <taxon>Paracoccaceae</taxon>
        <taxon>Pseudooceanicola</taxon>
    </lineage>
</organism>
<dbReference type="InterPro" id="IPR027417">
    <property type="entry name" value="P-loop_NTPase"/>
</dbReference>